<dbReference type="Pfam" id="PF03596">
    <property type="entry name" value="Cad"/>
    <property type="match status" value="1"/>
</dbReference>
<feature type="transmembrane region" description="Helical" evidence="1">
    <location>
        <begin position="12"/>
        <end position="32"/>
    </location>
</feature>
<proteinExistence type="predicted"/>
<feature type="transmembrane region" description="Helical" evidence="1">
    <location>
        <begin position="179"/>
        <end position="201"/>
    </location>
</feature>
<dbReference type="Proteomes" id="UP000292886">
    <property type="component" value="Chromosome"/>
</dbReference>
<gene>
    <name evidence="2" type="ORF">EQG49_09510</name>
</gene>
<dbReference type="KEGG" id="wei:EQG49_09510"/>
<accession>A0A4P6YV42</accession>
<feature type="transmembrane region" description="Helical" evidence="1">
    <location>
        <begin position="106"/>
        <end position="125"/>
    </location>
</feature>
<evidence type="ECO:0000256" key="1">
    <source>
        <dbReference type="SAM" id="Phobius"/>
    </source>
</evidence>
<protein>
    <submittedName>
        <fullName evidence="2">Permease</fullName>
    </submittedName>
</protein>
<reference evidence="3" key="1">
    <citation type="submission" date="2019-03" db="EMBL/GenBank/DDBJ databases">
        <title>Weissella sp. 26KH-42 Genome sequencing.</title>
        <authorList>
            <person name="Heo J."/>
            <person name="Kim S.-J."/>
            <person name="Kim J.-S."/>
            <person name="Hong S.-B."/>
            <person name="Kwon S.-W."/>
        </authorList>
    </citation>
    <scope>NUCLEOTIDE SEQUENCE [LARGE SCALE GENOMIC DNA]</scope>
    <source>
        <strain evidence="3">26KH-42</strain>
    </source>
</reference>
<keyword evidence="1" id="KW-0812">Transmembrane</keyword>
<evidence type="ECO:0000313" key="3">
    <source>
        <dbReference type="Proteomes" id="UP000292886"/>
    </source>
</evidence>
<keyword evidence="1" id="KW-1133">Transmembrane helix</keyword>
<dbReference type="EMBL" id="CP037940">
    <property type="protein sequence ID" value="QBO36679.1"/>
    <property type="molecule type" value="Genomic_DNA"/>
</dbReference>
<dbReference type="InterPro" id="IPR004676">
    <property type="entry name" value="Cd-R_transporter"/>
</dbReference>
<feature type="transmembrane region" description="Helical" evidence="1">
    <location>
        <begin position="137"/>
        <end position="159"/>
    </location>
</feature>
<organism evidence="2 3">
    <name type="scientific">Periweissella cryptocerci</name>
    <dbReference type="NCBI Taxonomy" id="2506420"/>
    <lineage>
        <taxon>Bacteria</taxon>
        <taxon>Bacillati</taxon>
        <taxon>Bacillota</taxon>
        <taxon>Bacilli</taxon>
        <taxon>Lactobacillales</taxon>
        <taxon>Lactobacillaceae</taxon>
        <taxon>Periweissella</taxon>
    </lineage>
</organism>
<dbReference type="AlphaFoldDB" id="A0A4P6YV42"/>
<keyword evidence="3" id="KW-1185">Reference proteome</keyword>
<evidence type="ECO:0000313" key="2">
    <source>
        <dbReference type="EMBL" id="QBO36679.1"/>
    </source>
</evidence>
<sequence length="202" mass="22244">MFRAMSTAFLSYIGTTSDYFVILLLIFGIYRGKLARPVFIGAYVGNFLLVAISVIIAYVLKFIPAEWMLGLLGIIPIVMGIKGYFSDDDEADEAAETLAKANPKKIITNVVMITLAACGADNMAMYIPFFANTDFKYVPAILVMFLIILTVVIFAAYHLTLLPPVHAFFEKYGEIATSAIYILLGLYVLIDAGTITHLLAFL</sequence>
<feature type="transmembrane region" description="Helical" evidence="1">
    <location>
        <begin position="38"/>
        <end position="60"/>
    </location>
</feature>
<name>A0A4P6YV42_9LACO</name>
<feature type="transmembrane region" description="Helical" evidence="1">
    <location>
        <begin position="67"/>
        <end position="86"/>
    </location>
</feature>
<dbReference type="RefSeq" id="WP_133363756.1">
    <property type="nucleotide sequence ID" value="NZ_CP037940.1"/>
</dbReference>
<keyword evidence="1" id="KW-0472">Membrane</keyword>
<dbReference type="OrthoDB" id="7995400at2"/>